<evidence type="ECO:0000256" key="3">
    <source>
        <dbReference type="ARBA" id="ARBA00023163"/>
    </source>
</evidence>
<dbReference type="PANTHER" id="PTHR33204:SF36">
    <property type="entry name" value="TRANSCRIPTIONAL REGULATORY PROTEIN"/>
    <property type="match status" value="1"/>
</dbReference>
<dbReference type="OrthoDB" id="9792527at2"/>
<keyword evidence="1" id="KW-0805">Transcription regulation</keyword>
<dbReference type="Proteomes" id="UP000078396">
    <property type="component" value="Unassembled WGS sequence"/>
</dbReference>
<comment type="caution">
    <text evidence="5">The sequence shown here is derived from an EMBL/GenBank/DDBJ whole genome shotgun (WGS) entry which is preliminary data.</text>
</comment>
<dbReference type="PROSITE" id="PS51118">
    <property type="entry name" value="HTH_HXLR"/>
    <property type="match status" value="1"/>
</dbReference>
<evidence type="ECO:0000259" key="4">
    <source>
        <dbReference type="PROSITE" id="PS51118"/>
    </source>
</evidence>
<dbReference type="AlphaFoldDB" id="A0A178LYD6"/>
<dbReference type="InterPro" id="IPR002577">
    <property type="entry name" value="HTH_HxlR"/>
</dbReference>
<protein>
    <submittedName>
        <fullName evidence="5">HxlR family transcriptional regulator</fullName>
    </submittedName>
</protein>
<dbReference type="PANTHER" id="PTHR33204">
    <property type="entry name" value="TRANSCRIPTIONAL REGULATOR, MARR FAMILY"/>
    <property type="match status" value="1"/>
</dbReference>
<feature type="domain" description="HTH hxlR-type" evidence="4">
    <location>
        <begin position="11"/>
        <end position="109"/>
    </location>
</feature>
<dbReference type="InterPro" id="IPR011991">
    <property type="entry name" value="ArsR-like_HTH"/>
</dbReference>
<dbReference type="Gene3D" id="1.10.10.10">
    <property type="entry name" value="Winged helix-like DNA-binding domain superfamily/Winged helix DNA-binding domain"/>
    <property type="match status" value="1"/>
</dbReference>
<proteinExistence type="predicted"/>
<evidence type="ECO:0000313" key="6">
    <source>
        <dbReference type="Proteomes" id="UP000078396"/>
    </source>
</evidence>
<name>A0A178LYD6_MYCIR</name>
<keyword evidence="2" id="KW-0238">DNA-binding</keyword>
<dbReference type="InterPro" id="IPR036390">
    <property type="entry name" value="WH_DNA-bd_sf"/>
</dbReference>
<sequence length="152" mass="17279">MRHDDLAEEPCSILRPLALLGDRWTLVVLRQLFAGVRRFDDLQSSLGLSRPVLSDRLRRLVDEGVLQRSAYRDERRTRHEYRLTPKGLDLYPVLMALRAWGDQYLAPDGPFIEYRHRHCGGRTHTRLLCDDCGADVAATDIEIQAGPGLAVS</sequence>
<evidence type="ECO:0000256" key="2">
    <source>
        <dbReference type="ARBA" id="ARBA00023125"/>
    </source>
</evidence>
<dbReference type="SUPFAM" id="SSF46785">
    <property type="entry name" value="Winged helix' DNA-binding domain"/>
    <property type="match status" value="1"/>
</dbReference>
<gene>
    <name evidence="5" type="ORF">A4X20_15800</name>
</gene>
<dbReference type="RefSeq" id="WP_064280854.1">
    <property type="nucleotide sequence ID" value="NZ_LWCS01000015.1"/>
</dbReference>
<evidence type="ECO:0000256" key="1">
    <source>
        <dbReference type="ARBA" id="ARBA00023015"/>
    </source>
</evidence>
<reference evidence="5 6" key="1">
    <citation type="submission" date="2016-04" db="EMBL/GenBank/DDBJ databases">
        <title>Draft Genome Sequences of Staphylococcus capitis Strain H36, S. capitis Strain H65, S. cohnii Strain H62, S. hominis Strain H69, Mycobacterium iranicum Strain H39, Plantibacter sp. Strain H53, Pseudomonas oryzihabitans Strain H72, and Microbacterium sp. Strain H83, isolated from residential settings.</title>
        <authorList>
            <person name="Lymperopoulou D."/>
            <person name="Adams R.I."/>
            <person name="Lindow S."/>
            <person name="Coil D.A."/>
            <person name="Jospin G."/>
            <person name="Eisen J.A."/>
        </authorList>
    </citation>
    <scope>NUCLEOTIDE SEQUENCE [LARGE SCALE GENOMIC DNA]</scope>
    <source>
        <strain evidence="5 6">H39</strain>
    </source>
</reference>
<dbReference type="GO" id="GO:0003677">
    <property type="term" value="F:DNA binding"/>
    <property type="evidence" value="ECO:0007669"/>
    <property type="project" value="UniProtKB-KW"/>
</dbReference>
<evidence type="ECO:0000313" key="5">
    <source>
        <dbReference type="EMBL" id="OAN39828.1"/>
    </source>
</evidence>
<dbReference type="CDD" id="cd00090">
    <property type="entry name" value="HTH_ARSR"/>
    <property type="match status" value="1"/>
</dbReference>
<accession>A0A178LYD6</accession>
<organism evidence="5 6">
    <name type="scientific">Mycolicibacterium iranicum</name>
    <name type="common">Mycobacterium iranicum</name>
    <dbReference type="NCBI Taxonomy" id="912594"/>
    <lineage>
        <taxon>Bacteria</taxon>
        <taxon>Bacillati</taxon>
        <taxon>Actinomycetota</taxon>
        <taxon>Actinomycetes</taxon>
        <taxon>Mycobacteriales</taxon>
        <taxon>Mycobacteriaceae</taxon>
        <taxon>Mycolicibacterium</taxon>
    </lineage>
</organism>
<dbReference type="Pfam" id="PF01638">
    <property type="entry name" value="HxlR"/>
    <property type="match status" value="1"/>
</dbReference>
<dbReference type="InterPro" id="IPR036388">
    <property type="entry name" value="WH-like_DNA-bd_sf"/>
</dbReference>
<dbReference type="EMBL" id="LWCS01000015">
    <property type="protein sequence ID" value="OAN39828.1"/>
    <property type="molecule type" value="Genomic_DNA"/>
</dbReference>
<keyword evidence="3" id="KW-0804">Transcription</keyword>